<evidence type="ECO:0000313" key="2">
    <source>
        <dbReference type="EMBL" id="MBB3152692.1"/>
    </source>
</evidence>
<evidence type="ECO:0008006" key="4">
    <source>
        <dbReference type="Google" id="ProtNLM"/>
    </source>
</evidence>
<comment type="caution">
    <text evidence="2">The sequence shown here is derived from an EMBL/GenBank/DDBJ whole genome shotgun (WGS) entry which is preliminary data.</text>
</comment>
<dbReference type="EMBL" id="JACHXW010000007">
    <property type="protein sequence ID" value="MBB3152692.1"/>
    <property type="molecule type" value="Genomic_DNA"/>
</dbReference>
<evidence type="ECO:0000313" key="3">
    <source>
        <dbReference type="Proteomes" id="UP000518605"/>
    </source>
</evidence>
<accession>A0A7W5C811</accession>
<proteinExistence type="predicted"/>
<feature type="compositionally biased region" description="Basic and acidic residues" evidence="1">
    <location>
        <begin position="7"/>
        <end position="22"/>
    </location>
</feature>
<dbReference type="Proteomes" id="UP000518605">
    <property type="component" value="Unassembled WGS sequence"/>
</dbReference>
<evidence type="ECO:0000256" key="1">
    <source>
        <dbReference type="SAM" id="MobiDB-lite"/>
    </source>
</evidence>
<protein>
    <recommendedName>
        <fullName evidence="4">DUF4023 domain-containing protein</fullName>
    </recommendedName>
</protein>
<reference evidence="2 3" key="1">
    <citation type="submission" date="2020-08" db="EMBL/GenBank/DDBJ databases">
        <title>Genomic Encyclopedia of Type Strains, Phase III (KMG-III): the genomes of soil and plant-associated and newly described type strains.</title>
        <authorList>
            <person name="Whitman W."/>
        </authorList>
    </citation>
    <scope>NUCLEOTIDE SEQUENCE [LARGE SCALE GENOMIC DNA]</scope>
    <source>
        <strain evidence="2 3">CECT 8234</strain>
    </source>
</reference>
<keyword evidence="3" id="KW-1185">Reference proteome</keyword>
<gene>
    <name evidence="2" type="ORF">FHS16_002749</name>
</gene>
<sequence length="43" mass="4850">MESTKSFVDKIKANQHKAELNKRRSGNGNPAERLSNKQHGTNK</sequence>
<dbReference type="AlphaFoldDB" id="A0A7W5C811"/>
<dbReference type="InterPro" id="IPR025097">
    <property type="entry name" value="DUF4023"/>
</dbReference>
<dbReference type="RefSeq" id="WP_221226342.1">
    <property type="nucleotide sequence ID" value="NZ_CBCSLB010000006.1"/>
</dbReference>
<dbReference type="Pfam" id="PF13215">
    <property type="entry name" value="DUF4023"/>
    <property type="match status" value="1"/>
</dbReference>
<feature type="region of interest" description="Disordered" evidence="1">
    <location>
        <begin position="1"/>
        <end position="43"/>
    </location>
</feature>
<organism evidence="2 3">
    <name type="scientific">Paenibacillus endophyticus</name>
    <dbReference type="NCBI Taxonomy" id="1294268"/>
    <lineage>
        <taxon>Bacteria</taxon>
        <taxon>Bacillati</taxon>
        <taxon>Bacillota</taxon>
        <taxon>Bacilli</taxon>
        <taxon>Bacillales</taxon>
        <taxon>Paenibacillaceae</taxon>
        <taxon>Paenibacillus</taxon>
    </lineage>
</organism>
<name>A0A7W5C811_9BACL</name>